<gene>
    <name evidence="6" type="ORF">SMD27_05065</name>
</gene>
<dbReference type="PANTHER" id="PTHR30537">
    <property type="entry name" value="HTH-TYPE TRANSCRIPTIONAL REGULATOR"/>
    <property type="match status" value="1"/>
</dbReference>
<evidence type="ECO:0000256" key="1">
    <source>
        <dbReference type="ARBA" id="ARBA00009437"/>
    </source>
</evidence>
<dbReference type="InterPro" id="IPR036390">
    <property type="entry name" value="WH_DNA-bd_sf"/>
</dbReference>
<dbReference type="PROSITE" id="PS50931">
    <property type="entry name" value="HTH_LYSR"/>
    <property type="match status" value="1"/>
</dbReference>
<sequence length="308" mass="34131">MGYDPLSHLQGISGFVHAVETGSFTAAALRMGLSKSAVGKSVARLEERLGVKLLIRTTRQLSLTEEGQVYYASCLKVLDELSTAETLLSSRHREVSGRLRINLPLSFGRIWVMPVLHDVARRHPKLMLDVTFTDRLVDLVDEGIDLVVRVGDPGESVSLIGRRIGTQRWMLCASPAYIAANGLPATMDDLERHQCIVFVRDGRPTPWLIPSDDGDIVEARVKPRHIIRHGEALREAVLSGLGIGYMSTWLIAEDLRQKRLQPILMTAPVNAASIHAFWHGSRAPAPKIRVVVDALARAFQPVSPWDQF</sequence>
<keyword evidence="4" id="KW-0804">Transcription</keyword>
<dbReference type="InterPro" id="IPR005119">
    <property type="entry name" value="LysR_subst-bd"/>
</dbReference>
<dbReference type="CDD" id="cd08475">
    <property type="entry name" value="PBP2_CrgA_like_6"/>
    <property type="match status" value="1"/>
</dbReference>
<comment type="similarity">
    <text evidence="1">Belongs to the LysR transcriptional regulatory family.</text>
</comment>
<dbReference type="Pfam" id="PF03466">
    <property type="entry name" value="LysR_substrate"/>
    <property type="match status" value="1"/>
</dbReference>
<dbReference type="PRINTS" id="PR00039">
    <property type="entry name" value="HTHLYSR"/>
</dbReference>
<evidence type="ECO:0000313" key="6">
    <source>
        <dbReference type="EMBL" id="MDY0882203.1"/>
    </source>
</evidence>
<evidence type="ECO:0000259" key="5">
    <source>
        <dbReference type="PROSITE" id="PS50931"/>
    </source>
</evidence>
<dbReference type="InterPro" id="IPR058163">
    <property type="entry name" value="LysR-type_TF_proteobact-type"/>
</dbReference>
<keyword evidence="7" id="KW-1185">Reference proteome</keyword>
<dbReference type="InterPro" id="IPR036388">
    <property type="entry name" value="WH-like_DNA-bd_sf"/>
</dbReference>
<dbReference type="SUPFAM" id="SSF46785">
    <property type="entry name" value="Winged helix' DNA-binding domain"/>
    <property type="match status" value="1"/>
</dbReference>
<evidence type="ECO:0000256" key="3">
    <source>
        <dbReference type="ARBA" id="ARBA00023125"/>
    </source>
</evidence>
<dbReference type="InterPro" id="IPR000847">
    <property type="entry name" value="LysR_HTH_N"/>
</dbReference>
<dbReference type="PANTHER" id="PTHR30537:SF5">
    <property type="entry name" value="HTH-TYPE TRANSCRIPTIONAL ACTIVATOR TTDR-RELATED"/>
    <property type="match status" value="1"/>
</dbReference>
<accession>A0ABU5E7P4</accession>
<name>A0ABU5E7P4_9PROT</name>
<evidence type="ECO:0000256" key="4">
    <source>
        <dbReference type="ARBA" id="ARBA00023163"/>
    </source>
</evidence>
<proteinExistence type="inferred from homology"/>
<feature type="domain" description="HTH lysR-type" evidence="5">
    <location>
        <begin position="15"/>
        <end position="64"/>
    </location>
</feature>
<dbReference type="SUPFAM" id="SSF53850">
    <property type="entry name" value="Periplasmic binding protein-like II"/>
    <property type="match status" value="1"/>
</dbReference>
<organism evidence="6 7">
    <name type="scientific">Dongia soli</name>
    <dbReference type="NCBI Taxonomy" id="600628"/>
    <lineage>
        <taxon>Bacteria</taxon>
        <taxon>Pseudomonadati</taxon>
        <taxon>Pseudomonadota</taxon>
        <taxon>Alphaproteobacteria</taxon>
        <taxon>Rhodospirillales</taxon>
        <taxon>Dongiaceae</taxon>
        <taxon>Dongia</taxon>
    </lineage>
</organism>
<dbReference type="Gene3D" id="3.40.190.290">
    <property type="match status" value="1"/>
</dbReference>
<reference evidence="6 7" key="1">
    <citation type="journal article" date="2016" name="Antonie Van Leeuwenhoek">
        <title>Dongia soli sp. nov., isolated from soil from Dokdo, Korea.</title>
        <authorList>
            <person name="Kim D.U."/>
            <person name="Lee H."/>
            <person name="Kim H."/>
            <person name="Kim S.G."/>
            <person name="Ka J.O."/>
        </authorList>
    </citation>
    <scope>NUCLEOTIDE SEQUENCE [LARGE SCALE GENOMIC DNA]</scope>
    <source>
        <strain evidence="6 7">D78</strain>
    </source>
</reference>
<evidence type="ECO:0000313" key="7">
    <source>
        <dbReference type="Proteomes" id="UP001279642"/>
    </source>
</evidence>
<dbReference type="EMBL" id="JAXCLW010000001">
    <property type="protein sequence ID" value="MDY0882203.1"/>
    <property type="molecule type" value="Genomic_DNA"/>
</dbReference>
<protein>
    <submittedName>
        <fullName evidence="6">LysR family transcriptional regulator</fullName>
    </submittedName>
</protein>
<keyword evidence="3" id="KW-0238">DNA-binding</keyword>
<dbReference type="Pfam" id="PF00126">
    <property type="entry name" value="HTH_1"/>
    <property type="match status" value="1"/>
</dbReference>
<dbReference type="Proteomes" id="UP001279642">
    <property type="component" value="Unassembled WGS sequence"/>
</dbReference>
<evidence type="ECO:0000256" key="2">
    <source>
        <dbReference type="ARBA" id="ARBA00023015"/>
    </source>
</evidence>
<comment type="caution">
    <text evidence="6">The sequence shown here is derived from an EMBL/GenBank/DDBJ whole genome shotgun (WGS) entry which is preliminary data.</text>
</comment>
<keyword evidence="2" id="KW-0805">Transcription regulation</keyword>
<dbReference type="Gene3D" id="1.10.10.10">
    <property type="entry name" value="Winged helix-like DNA-binding domain superfamily/Winged helix DNA-binding domain"/>
    <property type="match status" value="1"/>
</dbReference>
<dbReference type="RefSeq" id="WP_320507230.1">
    <property type="nucleotide sequence ID" value="NZ_JAXCLW010000001.1"/>
</dbReference>